<comment type="caution">
    <text evidence="3">The sequence shown here is derived from an EMBL/GenBank/DDBJ whole genome shotgun (WGS) entry which is preliminary data.</text>
</comment>
<dbReference type="OrthoDB" id="4207206at2"/>
<protein>
    <recommendedName>
        <fullName evidence="5">DUF4352 domain-containing protein</fullName>
    </recommendedName>
</protein>
<evidence type="ECO:0008006" key="5">
    <source>
        <dbReference type="Google" id="ProtNLM"/>
    </source>
</evidence>
<evidence type="ECO:0000313" key="3">
    <source>
        <dbReference type="EMBL" id="PKT70852.1"/>
    </source>
</evidence>
<feature type="region of interest" description="Disordered" evidence="1">
    <location>
        <begin position="170"/>
        <end position="190"/>
    </location>
</feature>
<dbReference type="Proteomes" id="UP000236178">
    <property type="component" value="Unassembled WGS sequence"/>
</dbReference>
<sequence>MRTRTATAVFFLLAFATACSGSGDAAKPGAPEAAGKGAAAKPGPSPKAPLVLGAPFTVTADGATMATTVLRYEQGKFHSRRSADEEFGTTGYTWAVVEIEGCLKSGFAVVTRNTWALEYADGTRIGPSRVTYGDFPKPEYPRMATVNAGECVRGKTVFAVPANQRPERVLHTSEKSEKAETPAEWAVPRA</sequence>
<dbReference type="AlphaFoldDB" id="A0A2I0SLP7"/>
<keyword evidence="4" id="KW-1185">Reference proteome</keyword>
<gene>
    <name evidence="3" type="ORF">CW362_22170</name>
</gene>
<reference evidence="3 4" key="1">
    <citation type="submission" date="2017-12" db="EMBL/GenBank/DDBJ databases">
        <title>Streptomyces populusis sp. nov., a novel endophytic actinobacterium isolated from stems of Populus adenopoda Maxim.</title>
        <authorList>
            <person name="Wang Z."/>
        </authorList>
    </citation>
    <scope>NUCLEOTIDE SEQUENCE [LARGE SCALE GENOMIC DNA]</scope>
    <source>
        <strain evidence="3 4">A249</strain>
    </source>
</reference>
<accession>A0A2I0SLP7</accession>
<feature type="signal peptide" evidence="2">
    <location>
        <begin position="1"/>
        <end position="20"/>
    </location>
</feature>
<evidence type="ECO:0000313" key="4">
    <source>
        <dbReference type="Proteomes" id="UP000236178"/>
    </source>
</evidence>
<feature type="chain" id="PRO_5039443359" description="DUF4352 domain-containing protein" evidence="2">
    <location>
        <begin position="21"/>
        <end position="190"/>
    </location>
</feature>
<dbReference type="EMBL" id="PJOS01000043">
    <property type="protein sequence ID" value="PKT70852.1"/>
    <property type="molecule type" value="Genomic_DNA"/>
</dbReference>
<name>A0A2I0SLP7_9ACTN</name>
<organism evidence="3 4">
    <name type="scientific">Streptomyces populi</name>
    <dbReference type="NCBI Taxonomy" id="2058924"/>
    <lineage>
        <taxon>Bacteria</taxon>
        <taxon>Bacillati</taxon>
        <taxon>Actinomycetota</taxon>
        <taxon>Actinomycetes</taxon>
        <taxon>Kitasatosporales</taxon>
        <taxon>Streptomycetaceae</taxon>
        <taxon>Streptomyces</taxon>
    </lineage>
</organism>
<feature type="compositionally biased region" description="Basic and acidic residues" evidence="1">
    <location>
        <begin position="170"/>
        <end position="181"/>
    </location>
</feature>
<proteinExistence type="predicted"/>
<dbReference type="PROSITE" id="PS51257">
    <property type="entry name" value="PROKAR_LIPOPROTEIN"/>
    <property type="match status" value="1"/>
</dbReference>
<keyword evidence="2" id="KW-0732">Signal</keyword>
<evidence type="ECO:0000256" key="1">
    <source>
        <dbReference type="SAM" id="MobiDB-lite"/>
    </source>
</evidence>
<dbReference type="RefSeq" id="WP_103551268.1">
    <property type="nucleotide sequence ID" value="NZ_KZ626882.1"/>
</dbReference>
<evidence type="ECO:0000256" key="2">
    <source>
        <dbReference type="SAM" id="SignalP"/>
    </source>
</evidence>